<keyword evidence="5" id="KW-0813">Transport</keyword>
<dbReference type="GO" id="GO:0061651">
    <property type="term" value="F:Atg12 conjugating enzyme activity"/>
    <property type="evidence" value="ECO:0007669"/>
    <property type="project" value="TreeGrafter"/>
</dbReference>
<evidence type="ECO:0000256" key="7">
    <source>
        <dbReference type="ARBA" id="ARBA00029833"/>
    </source>
</evidence>
<evidence type="ECO:0000256" key="6">
    <source>
        <dbReference type="ARBA" id="ARBA00023006"/>
    </source>
</evidence>
<dbReference type="OrthoDB" id="4089664at2759"/>
<dbReference type="GO" id="GO:0000045">
    <property type="term" value="P:autophagosome assembly"/>
    <property type="evidence" value="ECO:0007669"/>
    <property type="project" value="TreeGrafter"/>
</dbReference>
<evidence type="ECO:0000256" key="5">
    <source>
        <dbReference type="ARBA" id="ARBA00022927"/>
    </source>
</evidence>
<sequence length="219" mass="24546">MSTVADFPLASNDELDLAFNHLQEAFYRLQDVSTGWTAVEVKSHLGQRYLRVSRQLVAPDSIADQEDNSVVHEFEEDDPEALQNPVATSRVPRVDYDVILSPIYRVPVVYFRLRDATVRNENPIDTVFRYIVPHDHHHEVKVVGIVGGITMTDHPIEGTPAFFVHPCNTAEALHHAAEQTTALTPLQYLQLWMGIVGPVVGLYIPTVLALKLEGLEQDS</sequence>
<organism evidence="8 9">
    <name type="scientific">Viridothelium virens</name>
    <name type="common">Speckled blister lichen</name>
    <name type="synonym">Trypethelium virens</name>
    <dbReference type="NCBI Taxonomy" id="1048519"/>
    <lineage>
        <taxon>Eukaryota</taxon>
        <taxon>Fungi</taxon>
        <taxon>Dikarya</taxon>
        <taxon>Ascomycota</taxon>
        <taxon>Pezizomycotina</taxon>
        <taxon>Dothideomycetes</taxon>
        <taxon>Dothideomycetes incertae sedis</taxon>
        <taxon>Trypetheliales</taxon>
        <taxon>Trypetheliaceae</taxon>
        <taxon>Viridothelium</taxon>
    </lineage>
</organism>
<keyword evidence="6" id="KW-0072">Autophagy</keyword>
<comment type="similarity">
    <text evidence="1">Belongs to the ATG10 family.</text>
</comment>
<evidence type="ECO:0000256" key="1">
    <source>
        <dbReference type="ARBA" id="ARBA00005696"/>
    </source>
</evidence>
<gene>
    <name evidence="8" type="ORF">EV356DRAFT_528472</name>
</gene>
<keyword evidence="4" id="KW-0833">Ubl conjugation pathway</keyword>
<accession>A0A6A6HMG0</accession>
<keyword evidence="5" id="KW-0653">Protein transport</keyword>
<evidence type="ECO:0000256" key="2">
    <source>
        <dbReference type="ARBA" id="ARBA00021099"/>
    </source>
</evidence>
<dbReference type="GO" id="GO:0005829">
    <property type="term" value="C:cytosol"/>
    <property type="evidence" value="ECO:0007669"/>
    <property type="project" value="TreeGrafter"/>
</dbReference>
<name>A0A6A6HMG0_VIRVR</name>
<evidence type="ECO:0000256" key="4">
    <source>
        <dbReference type="ARBA" id="ARBA00022786"/>
    </source>
</evidence>
<dbReference type="Proteomes" id="UP000800092">
    <property type="component" value="Unassembled WGS sequence"/>
</dbReference>
<evidence type="ECO:0000313" key="8">
    <source>
        <dbReference type="EMBL" id="KAF2239191.1"/>
    </source>
</evidence>
<dbReference type="EMBL" id="ML991773">
    <property type="protein sequence ID" value="KAF2239191.1"/>
    <property type="molecule type" value="Genomic_DNA"/>
</dbReference>
<dbReference type="PANTHER" id="PTHR14957">
    <property type="entry name" value="UBIQUITIN-LIKE-CONJUGATING ENZYME ATG10"/>
    <property type="match status" value="1"/>
</dbReference>
<dbReference type="InterPro" id="IPR007135">
    <property type="entry name" value="Atg3/Atg10"/>
</dbReference>
<dbReference type="Gene3D" id="3.30.1460.50">
    <property type="match status" value="1"/>
</dbReference>
<dbReference type="Pfam" id="PF03987">
    <property type="entry name" value="Autophagy_act_C"/>
    <property type="match status" value="1"/>
</dbReference>
<reference evidence="8" key="1">
    <citation type="journal article" date="2020" name="Stud. Mycol.">
        <title>101 Dothideomycetes genomes: a test case for predicting lifestyles and emergence of pathogens.</title>
        <authorList>
            <person name="Haridas S."/>
            <person name="Albert R."/>
            <person name="Binder M."/>
            <person name="Bloem J."/>
            <person name="Labutti K."/>
            <person name="Salamov A."/>
            <person name="Andreopoulos B."/>
            <person name="Baker S."/>
            <person name="Barry K."/>
            <person name="Bills G."/>
            <person name="Bluhm B."/>
            <person name="Cannon C."/>
            <person name="Castanera R."/>
            <person name="Culley D."/>
            <person name="Daum C."/>
            <person name="Ezra D."/>
            <person name="Gonzalez J."/>
            <person name="Henrissat B."/>
            <person name="Kuo A."/>
            <person name="Liang C."/>
            <person name="Lipzen A."/>
            <person name="Lutzoni F."/>
            <person name="Magnuson J."/>
            <person name="Mondo S."/>
            <person name="Nolan M."/>
            <person name="Ohm R."/>
            <person name="Pangilinan J."/>
            <person name="Park H.-J."/>
            <person name="Ramirez L."/>
            <person name="Alfaro M."/>
            <person name="Sun H."/>
            <person name="Tritt A."/>
            <person name="Yoshinaga Y."/>
            <person name="Zwiers L.-H."/>
            <person name="Turgeon B."/>
            <person name="Goodwin S."/>
            <person name="Spatafora J."/>
            <person name="Crous P."/>
            <person name="Grigoriev I."/>
        </authorList>
    </citation>
    <scope>NUCLEOTIDE SEQUENCE</scope>
    <source>
        <strain evidence="8">Tuck. ex Michener</strain>
    </source>
</reference>
<keyword evidence="3" id="KW-0808">Transferase</keyword>
<dbReference type="PANTHER" id="PTHR14957:SF1">
    <property type="entry name" value="UBIQUITIN-LIKE-CONJUGATING ENZYME ATG10"/>
    <property type="match status" value="1"/>
</dbReference>
<dbReference type="GO" id="GO:0032446">
    <property type="term" value="P:protein modification by small protein conjugation"/>
    <property type="evidence" value="ECO:0007669"/>
    <property type="project" value="TreeGrafter"/>
</dbReference>
<protein>
    <recommendedName>
        <fullName evidence="2">Ubiquitin-like-conjugating enzyme ATG10</fullName>
    </recommendedName>
    <alternativeName>
        <fullName evidence="7">Autophagy-related protein 10</fullName>
    </alternativeName>
</protein>
<proteinExistence type="inferred from homology"/>
<evidence type="ECO:0000313" key="9">
    <source>
        <dbReference type="Proteomes" id="UP000800092"/>
    </source>
</evidence>
<keyword evidence="9" id="KW-1185">Reference proteome</keyword>
<dbReference type="GO" id="GO:0000422">
    <property type="term" value="P:autophagy of mitochondrion"/>
    <property type="evidence" value="ECO:0007669"/>
    <property type="project" value="TreeGrafter"/>
</dbReference>
<evidence type="ECO:0000256" key="3">
    <source>
        <dbReference type="ARBA" id="ARBA00022679"/>
    </source>
</evidence>
<dbReference type="AlphaFoldDB" id="A0A6A6HMG0"/>
<dbReference type="GO" id="GO:0015031">
    <property type="term" value="P:protein transport"/>
    <property type="evidence" value="ECO:0007669"/>
    <property type="project" value="UniProtKB-KW"/>
</dbReference>